<feature type="domain" description="Retrotransposon gag" evidence="3">
    <location>
        <begin position="126"/>
        <end position="215"/>
    </location>
</feature>
<reference evidence="6" key="2">
    <citation type="submission" date="2022-01" db="EMBL/GenBank/DDBJ databases">
        <authorList>
            <person name="Yamashiro T."/>
            <person name="Shiraishi A."/>
            <person name="Satake H."/>
            <person name="Nakayama K."/>
        </authorList>
    </citation>
    <scope>NUCLEOTIDE SEQUENCE</scope>
</reference>
<dbReference type="InterPro" id="IPR005162">
    <property type="entry name" value="Retrotrans_gag_dom"/>
</dbReference>
<dbReference type="SUPFAM" id="SSF56672">
    <property type="entry name" value="DNA/RNA polymerases"/>
    <property type="match status" value="1"/>
</dbReference>
<dbReference type="PANTHER" id="PTHR37984:SF5">
    <property type="entry name" value="PROTEIN NYNRIN-LIKE"/>
    <property type="match status" value="1"/>
</dbReference>
<dbReference type="InterPro" id="IPR043128">
    <property type="entry name" value="Rev_trsase/Diguanyl_cyclase"/>
</dbReference>
<dbReference type="InterPro" id="IPR041577">
    <property type="entry name" value="RT_RNaseH_2"/>
</dbReference>
<evidence type="ECO:0000313" key="6">
    <source>
        <dbReference type="EMBL" id="GJU00347.1"/>
    </source>
</evidence>
<feature type="domain" description="Reverse transcriptase/retrotransposon-derived protein RNase H-like" evidence="4">
    <location>
        <begin position="687"/>
        <end position="755"/>
    </location>
</feature>
<proteinExistence type="predicted"/>
<dbReference type="PANTHER" id="PTHR37984">
    <property type="entry name" value="PROTEIN CBG26694"/>
    <property type="match status" value="1"/>
</dbReference>
<feature type="domain" description="Reverse transcriptase" evidence="2">
    <location>
        <begin position="495"/>
        <end position="592"/>
    </location>
</feature>
<feature type="domain" description="Integrase zinc-binding" evidence="5">
    <location>
        <begin position="847"/>
        <end position="903"/>
    </location>
</feature>
<dbReference type="InterPro" id="IPR050951">
    <property type="entry name" value="Retrovirus_Pol_polyprotein"/>
</dbReference>
<dbReference type="InterPro" id="IPR000477">
    <property type="entry name" value="RT_dom"/>
</dbReference>
<reference evidence="6" key="1">
    <citation type="journal article" date="2022" name="Int. J. Mol. Sci.">
        <title>Draft Genome of Tanacetum Coccineum: Genomic Comparison of Closely Related Tanacetum-Family Plants.</title>
        <authorList>
            <person name="Yamashiro T."/>
            <person name="Shiraishi A."/>
            <person name="Nakayama K."/>
            <person name="Satake H."/>
        </authorList>
    </citation>
    <scope>NUCLEOTIDE SEQUENCE</scope>
</reference>
<evidence type="ECO:0000256" key="1">
    <source>
        <dbReference type="ARBA" id="ARBA00023268"/>
    </source>
</evidence>
<dbReference type="Gene3D" id="3.30.70.270">
    <property type="match status" value="3"/>
</dbReference>
<sequence length="946" mass="106565">MMKRCRLRGYLRLDFCSGVSRFLSENNTQRDAREAGQVNRLQNVETSLEVNHRSIEALTWGIELLSVLHTITGAGGSDPKHHQPFNVHQVKLDFPRFGGSDPLNWLFCAEQFFSYYDTPDAQRLTIASIHFEGSVVPWFQMLQKTHQVPNWVSLAKAIEEHFGPSQFDSPRAQLFKLTQTTSAAEYYHQFTVLANRVEGLSDEALMDCFLSGLKEPLRREVLAQTPTSLLRAGSLARLFDEKNSMGFISKTNSTLSGSSFKTTPVNSSLTSVSQTKFSSPSPLPPLLPKPQIKPLPHVKKLSPAEMQLQEEQVVDHHLSLNAFHGSQDIILGVAWLSTLGSHISNYRTSNIKFYTGNQFITLVGDPSSAPTEAHFHHFRRLTATDAIAEAYTIQCFALDTDPSKSIHLADTIPSDLAAVLHKFSSIFELHSGLPPSRSHEHSIVLKEGVNAIKVCPYRYPISQKTQIEKMVNDMLKEYSIQPRNSPFLAHVLLDRKKDGTWRFCTDYRALNAATIKDSFPIPTVDELLDELHGSQFFSKLDLRSGYHQILLQPEDRHKTTFCTHQGLYEWLVMPFGLTNAPDTFQALMNEHLTTVLHCLHDHRLYAKFCKCAFGEQCIEYLGHVVTGTGVEMDPQKVTAVKDWPIPTSLSQLQAFLGLTEYYRCFIKLYSTIAHPLTNLLRKDNFHWSIEAESAFDALKQALITAPALRLPDFKKLFIIETDASGYGIGAILSQDGHPISFFSNRAIISDTRTRAFLLKLLGYNFKIEYKAGHSNLAADGLSRSLHMAVSSSHSSILSDIRDSLTDSPYVSSLLHQNQKDPECTSSFIFKHGLLYWKSRVVVPLEHQDLIKKILVEFHSSTIGGHAGFLRTHARIATYFFWPGMHRDIREFVRSCQICQRAKSSQLQPAGLLSPLPIPNHVWEDIAMDFITGLPNSKGLYCHHGCD</sequence>
<evidence type="ECO:0000259" key="4">
    <source>
        <dbReference type="Pfam" id="PF17919"/>
    </source>
</evidence>
<keyword evidence="7" id="KW-1185">Reference proteome</keyword>
<dbReference type="Pfam" id="PF03732">
    <property type="entry name" value="Retrotrans_gag"/>
    <property type="match status" value="1"/>
</dbReference>
<evidence type="ECO:0000259" key="5">
    <source>
        <dbReference type="Pfam" id="PF17921"/>
    </source>
</evidence>
<dbReference type="Pfam" id="PF00078">
    <property type="entry name" value="RVT_1"/>
    <property type="match status" value="1"/>
</dbReference>
<comment type="caution">
    <text evidence="6">The sequence shown here is derived from an EMBL/GenBank/DDBJ whole genome shotgun (WGS) entry which is preliminary data.</text>
</comment>
<name>A0ABQ5ILV9_9ASTR</name>
<evidence type="ECO:0000313" key="7">
    <source>
        <dbReference type="Proteomes" id="UP001151760"/>
    </source>
</evidence>
<dbReference type="EMBL" id="BQNB010020854">
    <property type="protein sequence ID" value="GJU00347.1"/>
    <property type="molecule type" value="Genomic_DNA"/>
</dbReference>
<dbReference type="Pfam" id="PF17919">
    <property type="entry name" value="RT_RNaseH_2"/>
    <property type="match status" value="1"/>
</dbReference>
<keyword evidence="1" id="KW-0511">Multifunctional enzyme</keyword>
<dbReference type="Proteomes" id="UP001151760">
    <property type="component" value="Unassembled WGS sequence"/>
</dbReference>
<evidence type="ECO:0000259" key="2">
    <source>
        <dbReference type="Pfam" id="PF00078"/>
    </source>
</evidence>
<gene>
    <name evidence="6" type="ORF">Tco_1110685</name>
</gene>
<dbReference type="Gene3D" id="3.10.10.10">
    <property type="entry name" value="HIV Type 1 Reverse Transcriptase, subunit A, domain 1"/>
    <property type="match status" value="1"/>
</dbReference>
<dbReference type="Pfam" id="PF17921">
    <property type="entry name" value="Integrase_H2C2"/>
    <property type="match status" value="1"/>
</dbReference>
<protein>
    <submittedName>
        <fullName evidence="6">Ty3-gypsy retrotransposon protein</fullName>
    </submittedName>
</protein>
<accession>A0ABQ5ILV9</accession>
<evidence type="ECO:0000259" key="3">
    <source>
        <dbReference type="Pfam" id="PF03732"/>
    </source>
</evidence>
<dbReference type="InterPro" id="IPR043502">
    <property type="entry name" value="DNA/RNA_pol_sf"/>
</dbReference>
<dbReference type="InterPro" id="IPR041588">
    <property type="entry name" value="Integrase_H2C2"/>
</dbReference>
<dbReference type="CDD" id="cd01647">
    <property type="entry name" value="RT_LTR"/>
    <property type="match status" value="1"/>
</dbReference>
<dbReference type="Gene3D" id="1.10.340.70">
    <property type="match status" value="1"/>
</dbReference>
<organism evidence="6 7">
    <name type="scientific">Tanacetum coccineum</name>
    <dbReference type="NCBI Taxonomy" id="301880"/>
    <lineage>
        <taxon>Eukaryota</taxon>
        <taxon>Viridiplantae</taxon>
        <taxon>Streptophyta</taxon>
        <taxon>Embryophyta</taxon>
        <taxon>Tracheophyta</taxon>
        <taxon>Spermatophyta</taxon>
        <taxon>Magnoliopsida</taxon>
        <taxon>eudicotyledons</taxon>
        <taxon>Gunneridae</taxon>
        <taxon>Pentapetalae</taxon>
        <taxon>asterids</taxon>
        <taxon>campanulids</taxon>
        <taxon>Asterales</taxon>
        <taxon>Asteraceae</taxon>
        <taxon>Asteroideae</taxon>
        <taxon>Anthemideae</taxon>
        <taxon>Anthemidinae</taxon>
        <taxon>Tanacetum</taxon>
    </lineage>
</organism>